<evidence type="ECO:0000256" key="4">
    <source>
        <dbReference type="ARBA" id="ARBA00022692"/>
    </source>
</evidence>
<evidence type="ECO:0000256" key="3">
    <source>
        <dbReference type="ARBA" id="ARBA00022475"/>
    </source>
</evidence>
<dbReference type="PATRIC" id="fig|889306.3.peg.1082"/>
<feature type="transmembrane region" description="Helical" evidence="7">
    <location>
        <begin position="244"/>
        <end position="264"/>
    </location>
</feature>
<comment type="caution">
    <text evidence="8">The sequence shown here is derived from an EMBL/GenBank/DDBJ whole genome shotgun (WGS) entry which is preliminary data.</text>
</comment>
<comment type="similarity">
    <text evidence="2">Belongs to the UPF0324 family.</text>
</comment>
<feature type="transmembrane region" description="Helical" evidence="7">
    <location>
        <begin position="32"/>
        <end position="50"/>
    </location>
</feature>
<feature type="transmembrane region" description="Helical" evidence="7">
    <location>
        <begin position="91"/>
        <end position="109"/>
    </location>
</feature>
<dbReference type="PANTHER" id="PTHR30106">
    <property type="entry name" value="INNER MEMBRANE PROTEIN YEIH-RELATED"/>
    <property type="match status" value="1"/>
</dbReference>
<protein>
    <submittedName>
        <fullName evidence="8">Uncharacterized protein</fullName>
    </submittedName>
</protein>
<keyword evidence="4 7" id="KW-0812">Transmembrane</keyword>
<comment type="subcellular location">
    <subcellularLocation>
        <location evidence="1">Cell membrane</location>
        <topology evidence="1">Multi-pass membrane protein</topology>
    </subcellularLocation>
</comment>
<dbReference type="Pfam" id="PF03601">
    <property type="entry name" value="Cons_hypoth698"/>
    <property type="match status" value="1"/>
</dbReference>
<evidence type="ECO:0000256" key="1">
    <source>
        <dbReference type="ARBA" id="ARBA00004651"/>
    </source>
</evidence>
<dbReference type="PANTHER" id="PTHR30106:SF2">
    <property type="entry name" value="UPF0324 INNER MEMBRANE PROTEIN YEIH"/>
    <property type="match status" value="1"/>
</dbReference>
<keyword evidence="9" id="KW-1185">Reference proteome</keyword>
<feature type="transmembrane region" description="Helical" evidence="7">
    <location>
        <begin position="270"/>
        <end position="297"/>
    </location>
</feature>
<dbReference type="AlphaFoldDB" id="A0A0C2W096"/>
<evidence type="ECO:0000256" key="5">
    <source>
        <dbReference type="ARBA" id="ARBA00022989"/>
    </source>
</evidence>
<evidence type="ECO:0000256" key="7">
    <source>
        <dbReference type="SAM" id="Phobius"/>
    </source>
</evidence>
<evidence type="ECO:0000313" key="8">
    <source>
        <dbReference type="EMBL" id="KIL49608.1"/>
    </source>
</evidence>
<organism evidence="8 9">
    <name type="scientific">Jeotgalibacillus soli</name>
    <dbReference type="NCBI Taxonomy" id="889306"/>
    <lineage>
        <taxon>Bacteria</taxon>
        <taxon>Bacillati</taxon>
        <taxon>Bacillota</taxon>
        <taxon>Bacilli</taxon>
        <taxon>Bacillales</taxon>
        <taxon>Caryophanaceae</taxon>
        <taxon>Jeotgalibacillus</taxon>
    </lineage>
</organism>
<dbReference type="OrthoDB" id="9811391at2"/>
<dbReference type="GO" id="GO:0005886">
    <property type="term" value="C:plasma membrane"/>
    <property type="evidence" value="ECO:0007669"/>
    <property type="project" value="UniProtKB-SubCell"/>
</dbReference>
<name>A0A0C2W096_9BACL</name>
<dbReference type="RefSeq" id="WP_041086847.1">
    <property type="nucleotide sequence ID" value="NZ_JXRP01000009.1"/>
</dbReference>
<evidence type="ECO:0000313" key="9">
    <source>
        <dbReference type="Proteomes" id="UP000031938"/>
    </source>
</evidence>
<dbReference type="Proteomes" id="UP000031938">
    <property type="component" value="Unassembled WGS sequence"/>
</dbReference>
<dbReference type="InterPro" id="IPR018383">
    <property type="entry name" value="UPF0324_pro"/>
</dbReference>
<feature type="transmembrane region" description="Helical" evidence="7">
    <location>
        <begin position="208"/>
        <end position="232"/>
    </location>
</feature>
<evidence type="ECO:0000256" key="2">
    <source>
        <dbReference type="ARBA" id="ARBA00007977"/>
    </source>
</evidence>
<feature type="transmembrane region" description="Helical" evidence="7">
    <location>
        <begin position="149"/>
        <end position="169"/>
    </location>
</feature>
<dbReference type="STRING" id="889306.KP78_10760"/>
<accession>A0A0C2W096</accession>
<evidence type="ECO:0000256" key="6">
    <source>
        <dbReference type="ARBA" id="ARBA00023136"/>
    </source>
</evidence>
<gene>
    <name evidence="8" type="ORF">KP78_10760</name>
</gene>
<feature type="transmembrane region" description="Helical" evidence="7">
    <location>
        <begin position="309"/>
        <end position="328"/>
    </location>
</feature>
<keyword evidence="5 7" id="KW-1133">Transmembrane helix</keyword>
<sequence length="333" mass="36043">MNRTSDWWLGVLFTAFIAFLGYGAALIPGVNFLGPMACAIFIAILFRQIFDYPEKWRRGIEFSTKTLLRLAIVLYGLRLSMDTVFEDGLSLLVFGVLSIVLSIVLMIFLGKWWKADPSISLLTGVGIGVCGAAAIAAIAPIVKAKDEDTALSVAIIALIGTVFAVIYTIIQPIMPLTDSQYSVWTGLSLHELANVVLAGAAAGDEALALALLAKLGRVLLLIPLSFIFILWMKNKHSSNADSNISFPWFLLGFIGMSLIGSYVIDEVIFVPAAVLDSITAFSSFILTMAMVGLGLNISLADLRKRAWKPFLLAIAVSIFLSIIMFGAVKLMNI</sequence>
<feature type="transmembrane region" description="Helical" evidence="7">
    <location>
        <begin position="7"/>
        <end position="26"/>
    </location>
</feature>
<keyword evidence="3" id="KW-1003">Cell membrane</keyword>
<keyword evidence="6 7" id="KW-0472">Membrane</keyword>
<feature type="transmembrane region" description="Helical" evidence="7">
    <location>
        <begin position="121"/>
        <end position="143"/>
    </location>
</feature>
<proteinExistence type="inferred from homology"/>
<reference evidence="8 9" key="1">
    <citation type="submission" date="2015-01" db="EMBL/GenBank/DDBJ databases">
        <title>Genome sequencing of Jeotgalibacillus soli.</title>
        <authorList>
            <person name="Goh K.M."/>
            <person name="Chan K.-G."/>
            <person name="Yaakop A.S."/>
            <person name="Ee R."/>
            <person name="Gan H.M."/>
            <person name="Chan C.S."/>
        </authorList>
    </citation>
    <scope>NUCLEOTIDE SEQUENCE [LARGE SCALE GENOMIC DNA]</scope>
    <source>
        <strain evidence="8 9">P9</strain>
    </source>
</reference>
<dbReference type="EMBL" id="JXRP01000009">
    <property type="protein sequence ID" value="KIL49608.1"/>
    <property type="molecule type" value="Genomic_DNA"/>
</dbReference>